<feature type="transmembrane region" description="Helical" evidence="1">
    <location>
        <begin position="122"/>
        <end position="144"/>
    </location>
</feature>
<feature type="transmembrane region" description="Helical" evidence="1">
    <location>
        <begin position="96"/>
        <end position="116"/>
    </location>
</feature>
<comment type="caution">
    <text evidence="2">The sequence shown here is derived from an EMBL/GenBank/DDBJ whole genome shotgun (WGS) entry which is preliminary data.</text>
</comment>
<keyword evidence="1" id="KW-0812">Transmembrane</keyword>
<keyword evidence="3" id="KW-1185">Reference proteome</keyword>
<keyword evidence="1" id="KW-1133">Transmembrane helix</keyword>
<accession>A0A9J6C371</accession>
<dbReference type="EMBL" id="JADBJN010000002">
    <property type="protein sequence ID" value="KAG5675966.1"/>
    <property type="molecule type" value="Genomic_DNA"/>
</dbReference>
<evidence type="ECO:0000313" key="2">
    <source>
        <dbReference type="EMBL" id="KAG5675966.1"/>
    </source>
</evidence>
<dbReference type="Proteomes" id="UP001107558">
    <property type="component" value="Chromosome 2"/>
</dbReference>
<feature type="transmembrane region" description="Helical" evidence="1">
    <location>
        <begin position="59"/>
        <end position="84"/>
    </location>
</feature>
<dbReference type="OrthoDB" id="8118226at2759"/>
<dbReference type="AlphaFoldDB" id="A0A9J6C371"/>
<organism evidence="2 3">
    <name type="scientific">Polypedilum vanderplanki</name>
    <name type="common">Sleeping chironomid midge</name>
    <dbReference type="NCBI Taxonomy" id="319348"/>
    <lineage>
        <taxon>Eukaryota</taxon>
        <taxon>Metazoa</taxon>
        <taxon>Ecdysozoa</taxon>
        <taxon>Arthropoda</taxon>
        <taxon>Hexapoda</taxon>
        <taxon>Insecta</taxon>
        <taxon>Pterygota</taxon>
        <taxon>Neoptera</taxon>
        <taxon>Endopterygota</taxon>
        <taxon>Diptera</taxon>
        <taxon>Nematocera</taxon>
        <taxon>Chironomoidea</taxon>
        <taxon>Chironomidae</taxon>
        <taxon>Chironominae</taxon>
        <taxon>Polypedilum</taxon>
        <taxon>Polypedilum</taxon>
    </lineage>
</organism>
<reference evidence="2" key="1">
    <citation type="submission" date="2021-03" db="EMBL/GenBank/DDBJ databases">
        <title>Chromosome level genome of the anhydrobiotic midge Polypedilum vanderplanki.</title>
        <authorList>
            <person name="Yoshida Y."/>
            <person name="Kikawada T."/>
            <person name="Gusev O."/>
        </authorList>
    </citation>
    <scope>NUCLEOTIDE SEQUENCE</scope>
    <source>
        <strain evidence="2">NIAS01</strain>
        <tissue evidence="2">Whole body or cell culture</tissue>
    </source>
</reference>
<evidence type="ECO:0000256" key="1">
    <source>
        <dbReference type="SAM" id="Phobius"/>
    </source>
</evidence>
<feature type="transmembrane region" description="Helical" evidence="1">
    <location>
        <begin position="21"/>
        <end position="47"/>
    </location>
</feature>
<keyword evidence="1" id="KW-0472">Membrane</keyword>
<name>A0A9J6C371_POLVA</name>
<gene>
    <name evidence="2" type="ORF">PVAND_005822</name>
</gene>
<evidence type="ECO:0000313" key="3">
    <source>
        <dbReference type="Proteomes" id="UP001107558"/>
    </source>
</evidence>
<protein>
    <submittedName>
        <fullName evidence="2">Uncharacterized protein</fullName>
    </submittedName>
</protein>
<proteinExistence type="predicted"/>
<sequence>MAKQCLNQCCFCLTLEMGGYIIGWLYIIGGSLASIGSIALGITFANFLSSGDPEIDEAIYKALLILFSIYAAIALIYVVAGILLILGIKKKEHRKILMMLIMMGIGVGASFLNLTFSAGNYFITTSIIGAIIQVYFFVCIYSLYAKIKNEIIGKTYG</sequence>